<dbReference type="PANTHER" id="PTHR43107">
    <property type="entry name" value="LONG-CHAIN FATTY ACID TRANSPORT PROTEIN"/>
    <property type="match status" value="1"/>
</dbReference>
<dbReference type="SUPFAM" id="SSF56801">
    <property type="entry name" value="Acetyl-CoA synthetase-like"/>
    <property type="match status" value="1"/>
</dbReference>
<dbReference type="RefSeq" id="WP_190996848.1">
    <property type="nucleotide sequence ID" value="NZ_JACXSI010000005.1"/>
</dbReference>
<dbReference type="PANTHER" id="PTHR43107:SF15">
    <property type="entry name" value="FATTY ACID TRANSPORT PROTEIN 3, ISOFORM A"/>
    <property type="match status" value="1"/>
</dbReference>
<dbReference type="Gene3D" id="3.40.50.12780">
    <property type="entry name" value="N-terminal domain of ligase-like"/>
    <property type="match status" value="1"/>
</dbReference>
<comment type="caution">
    <text evidence="7">The sequence shown here is derived from an EMBL/GenBank/DDBJ whole genome shotgun (WGS) entry which is preliminary data.</text>
</comment>
<dbReference type="InterPro" id="IPR045851">
    <property type="entry name" value="AMP-bd_C_sf"/>
</dbReference>
<dbReference type="GO" id="GO:0005524">
    <property type="term" value="F:ATP binding"/>
    <property type="evidence" value="ECO:0007669"/>
    <property type="project" value="UniProtKB-KW"/>
</dbReference>
<dbReference type="GO" id="GO:0005886">
    <property type="term" value="C:plasma membrane"/>
    <property type="evidence" value="ECO:0007669"/>
    <property type="project" value="TreeGrafter"/>
</dbReference>
<evidence type="ECO:0000256" key="2">
    <source>
        <dbReference type="ARBA" id="ARBA00022598"/>
    </source>
</evidence>
<evidence type="ECO:0000313" key="8">
    <source>
        <dbReference type="Proteomes" id="UP000602076"/>
    </source>
</evidence>
<keyword evidence="2" id="KW-0436">Ligase</keyword>
<accession>A0A927HAC4</accession>
<dbReference type="InterPro" id="IPR020845">
    <property type="entry name" value="AMP-binding_CS"/>
</dbReference>
<dbReference type="InterPro" id="IPR025110">
    <property type="entry name" value="AMP-bd_C"/>
</dbReference>
<feature type="domain" description="AMP-dependent synthetase/ligase" evidence="5">
    <location>
        <begin position="13"/>
        <end position="376"/>
    </location>
</feature>
<dbReference type="GO" id="GO:0044539">
    <property type="term" value="P:long-chain fatty acid import into cell"/>
    <property type="evidence" value="ECO:0007669"/>
    <property type="project" value="TreeGrafter"/>
</dbReference>
<dbReference type="Pfam" id="PF00501">
    <property type="entry name" value="AMP-binding"/>
    <property type="match status" value="1"/>
</dbReference>
<comment type="similarity">
    <text evidence="1">Belongs to the ATP-dependent AMP-binding enzyme family.</text>
</comment>
<keyword evidence="3" id="KW-0547">Nucleotide-binding</keyword>
<name>A0A927HAC4_9BACI</name>
<dbReference type="PROSITE" id="PS00455">
    <property type="entry name" value="AMP_BINDING"/>
    <property type="match status" value="1"/>
</dbReference>
<dbReference type="InterPro" id="IPR042099">
    <property type="entry name" value="ANL_N_sf"/>
</dbReference>
<evidence type="ECO:0000259" key="5">
    <source>
        <dbReference type="Pfam" id="PF00501"/>
    </source>
</evidence>
<sequence>MYSGVETFKAVVEHRASVKPHARFVRFENTEITYDQFNRNGNKVANFISGLGLEKGQTCASMLPNSPEVLYTWLGLAKIGVIEVPINVAFRGKLLTYILNKAECQAIIISSQWFNRLIDILDDLTYIRHIIIVGDYDEAIPSFITAHSFNNILDRASDANIDADIKPTDPSLILFTSGTTGPSKGVVLTHKSNFRNASNCCDVMKYGPNDRLFTVFPLFHANARYTTVLAALLADCDVVLHDKFSASRFWDICRKEKITAFNFMGSLITMLMKQPERPDDKNHVVRKAFGGPTPLDLYDDFQKRYGVQISEIYGLTELGTVTNNPSETFRIGSCGIAAPYYDVEIHDEEGHPCPPGVAGEIVVRPKEPGIMFTGYYKMPEATINSWKNLWFHTGDRGRMDKDGYIYFLDRQKDAIRRRGENISSFEVEVVLNDHPKVLDSAAIGVPSNLGEEEVMAVVIVKDGEELTPEELLNFCQLRMAYFAIPRFVRFVKEFPRTPSQRVQKYKLREEGITEDTWDRESVGFKVLR</sequence>
<evidence type="ECO:0000256" key="1">
    <source>
        <dbReference type="ARBA" id="ARBA00006432"/>
    </source>
</evidence>
<dbReference type="InterPro" id="IPR000873">
    <property type="entry name" value="AMP-dep_synth/lig_dom"/>
</dbReference>
<evidence type="ECO:0000259" key="6">
    <source>
        <dbReference type="Pfam" id="PF13193"/>
    </source>
</evidence>
<dbReference type="Gene3D" id="3.30.300.30">
    <property type="match status" value="1"/>
</dbReference>
<dbReference type="AlphaFoldDB" id="A0A927HAC4"/>
<gene>
    <name evidence="7" type="ORF">IEO70_02900</name>
</gene>
<organism evidence="7 8">
    <name type="scientific">Peribacillus faecalis</name>
    <dbReference type="NCBI Taxonomy" id="2772559"/>
    <lineage>
        <taxon>Bacteria</taxon>
        <taxon>Bacillati</taxon>
        <taxon>Bacillota</taxon>
        <taxon>Bacilli</taxon>
        <taxon>Bacillales</taxon>
        <taxon>Bacillaceae</taxon>
        <taxon>Peribacillus</taxon>
    </lineage>
</organism>
<protein>
    <submittedName>
        <fullName evidence="7">AMP-binding protein</fullName>
    </submittedName>
</protein>
<evidence type="ECO:0000313" key="7">
    <source>
        <dbReference type="EMBL" id="MBD3107301.1"/>
    </source>
</evidence>
<dbReference type="Proteomes" id="UP000602076">
    <property type="component" value="Unassembled WGS sequence"/>
</dbReference>
<dbReference type="CDD" id="cd05934">
    <property type="entry name" value="FACL_DitJ_like"/>
    <property type="match status" value="1"/>
</dbReference>
<evidence type="ECO:0000256" key="4">
    <source>
        <dbReference type="ARBA" id="ARBA00022840"/>
    </source>
</evidence>
<dbReference type="GO" id="GO:0004467">
    <property type="term" value="F:long-chain fatty acid-CoA ligase activity"/>
    <property type="evidence" value="ECO:0007669"/>
    <property type="project" value="TreeGrafter"/>
</dbReference>
<reference evidence="7" key="1">
    <citation type="submission" date="2020-09" db="EMBL/GenBank/DDBJ databases">
        <title>Bacillus faecalis sp. nov., a moderately halophilic bacterium isolated from cow faeces.</title>
        <authorList>
            <person name="Jiang L."/>
            <person name="Lee J."/>
        </authorList>
    </citation>
    <scope>NUCLEOTIDE SEQUENCE</scope>
    <source>
        <strain evidence="7">AGMB 02131</strain>
    </source>
</reference>
<dbReference type="GO" id="GO:0005324">
    <property type="term" value="F:long-chain fatty acid transmembrane transporter activity"/>
    <property type="evidence" value="ECO:0007669"/>
    <property type="project" value="TreeGrafter"/>
</dbReference>
<feature type="domain" description="AMP-binding enzyme C-terminal" evidence="6">
    <location>
        <begin position="426"/>
        <end position="499"/>
    </location>
</feature>
<dbReference type="Pfam" id="PF13193">
    <property type="entry name" value="AMP-binding_C"/>
    <property type="match status" value="1"/>
</dbReference>
<keyword evidence="8" id="KW-1185">Reference proteome</keyword>
<dbReference type="EMBL" id="JACXSI010000005">
    <property type="protein sequence ID" value="MBD3107301.1"/>
    <property type="molecule type" value="Genomic_DNA"/>
</dbReference>
<keyword evidence="4" id="KW-0067">ATP-binding</keyword>
<proteinExistence type="inferred from homology"/>
<evidence type="ECO:0000256" key="3">
    <source>
        <dbReference type="ARBA" id="ARBA00022741"/>
    </source>
</evidence>